<comment type="caution">
    <text evidence="3">The sequence shown here is derived from an EMBL/GenBank/DDBJ whole genome shotgun (WGS) entry which is preliminary data.</text>
</comment>
<dbReference type="InterPro" id="IPR011251">
    <property type="entry name" value="Luciferase-like_dom"/>
</dbReference>
<feature type="domain" description="Luciferase-like" evidence="2">
    <location>
        <begin position="20"/>
        <end position="275"/>
    </location>
</feature>
<dbReference type="InterPro" id="IPR050564">
    <property type="entry name" value="F420-G6PD/mer"/>
</dbReference>
<gene>
    <name evidence="3" type="ORF">KGA66_08830</name>
</gene>
<dbReference type="Proteomes" id="UP000677913">
    <property type="component" value="Unassembled WGS sequence"/>
</dbReference>
<evidence type="ECO:0000313" key="4">
    <source>
        <dbReference type="Proteomes" id="UP000677913"/>
    </source>
</evidence>
<protein>
    <submittedName>
        <fullName evidence="3">LLM class flavin-dependent oxidoreductase</fullName>
    </submittedName>
</protein>
<dbReference type="SUPFAM" id="SSF51679">
    <property type="entry name" value="Bacterial luciferase-like"/>
    <property type="match status" value="1"/>
</dbReference>
<dbReference type="CDD" id="cd01097">
    <property type="entry name" value="Tetrahydromethanopterin_reductase"/>
    <property type="match status" value="1"/>
</dbReference>
<dbReference type="PANTHER" id="PTHR43244">
    <property type="match status" value="1"/>
</dbReference>
<dbReference type="Gene3D" id="3.20.20.30">
    <property type="entry name" value="Luciferase-like domain"/>
    <property type="match status" value="1"/>
</dbReference>
<proteinExistence type="predicted"/>
<dbReference type="Pfam" id="PF00296">
    <property type="entry name" value="Bac_luciferase"/>
    <property type="match status" value="1"/>
</dbReference>
<dbReference type="PANTHER" id="PTHR43244:SF1">
    <property type="entry name" value="5,10-METHYLENETETRAHYDROMETHANOPTERIN REDUCTASE"/>
    <property type="match status" value="1"/>
</dbReference>
<dbReference type="InterPro" id="IPR036661">
    <property type="entry name" value="Luciferase-like_sf"/>
</dbReference>
<accession>A0A8J7WN12</accession>
<dbReference type="GO" id="GO:0016705">
    <property type="term" value="F:oxidoreductase activity, acting on paired donors, with incorporation or reduction of molecular oxygen"/>
    <property type="evidence" value="ECO:0007669"/>
    <property type="project" value="InterPro"/>
</dbReference>
<evidence type="ECO:0000313" key="3">
    <source>
        <dbReference type="EMBL" id="MBS2963147.1"/>
    </source>
</evidence>
<reference evidence="3" key="1">
    <citation type="submission" date="2021-04" db="EMBL/GenBank/DDBJ databases">
        <title>Genome based classification of Actinospica acidithermotolerans sp. nov., an actinobacterium isolated from an Indonesian hot spring.</title>
        <authorList>
            <person name="Kusuma A.B."/>
            <person name="Putra K.E."/>
            <person name="Nafisah S."/>
            <person name="Loh J."/>
            <person name="Nouioui I."/>
            <person name="Goodfellow M."/>
        </authorList>
    </citation>
    <scope>NUCLEOTIDE SEQUENCE</scope>
    <source>
        <strain evidence="3">DSM 45618</strain>
    </source>
</reference>
<evidence type="ECO:0000256" key="1">
    <source>
        <dbReference type="ARBA" id="ARBA00023002"/>
    </source>
</evidence>
<name>A0A8J7WN12_9ACTN</name>
<evidence type="ECO:0000259" key="2">
    <source>
        <dbReference type="Pfam" id="PF00296"/>
    </source>
</evidence>
<dbReference type="AlphaFoldDB" id="A0A8J7WN12"/>
<sequence>MIETPAGPRRLGVMFDRSLPPESLAGFARDAQAAGADELWVVEDLRWAGSIASAATALAATDTLRVGIGIAPAPLRNPALLAMELGTLARLYPGRLLAGIGHGAPDWMAQVGANVTGKLALLEETIGAVRAILRGEEVSLDGRALHLEQMRLVHPPRQPPPVIAGVIGPRSLELSGRVADGTLIVEGNGPKDLPRIRALIDRGRAGSAAAAGEGAGDSPHELIIFTHLCVGEDAAAVRAAMAPVLAEYSRMLGVPEEEVFSVSGGPAQVAQRVRELWAAGVDSVVLRPVGADPAAQFARAAGVLRARMS</sequence>
<organism evidence="3 4">
    <name type="scientific">Actinocrinis puniceicyclus</name>
    <dbReference type="NCBI Taxonomy" id="977794"/>
    <lineage>
        <taxon>Bacteria</taxon>
        <taxon>Bacillati</taxon>
        <taxon>Actinomycetota</taxon>
        <taxon>Actinomycetes</taxon>
        <taxon>Catenulisporales</taxon>
        <taxon>Actinospicaceae</taxon>
        <taxon>Actinocrinis</taxon>
    </lineage>
</organism>
<keyword evidence="1" id="KW-0560">Oxidoreductase</keyword>
<dbReference type="EMBL" id="JAGSXH010000021">
    <property type="protein sequence ID" value="MBS2963147.1"/>
    <property type="molecule type" value="Genomic_DNA"/>
</dbReference>
<keyword evidence="4" id="KW-1185">Reference proteome</keyword>